<evidence type="ECO:0000256" key="2">
    <source>
        <dbReference type="ARBA" id="ARBA00022490"/>
    </source>
</evidence>
<dbReference type="FunFam" id="3.40.50.300:FF:000021">
    <property type="entry name" value="Lon protease homolog"/>
    <property type="match status" value="1"/>
</dbReference>
<keyword evidence="8 10" id="KW-0346">Stress response</keyword>
<dbReference type="SUPFAM" id="SSF52540">
    <property type="entry name" value="P-loop containing nucleoside triphosphate hydrolases"/>
    <property type="match status" value="1"/>
</dbReference>
<evidence type="ECO:0000313" key="19">
    <source>
        <dbReference type="EMBL" id="AER66799.1"/>
    </source>
</evidence>
<dbReference type="AlphaFoldDB" id="G7VA99"/>
<dbReference type="STRING" id="580340.Tlie_1066"/>
<dbReference type="Proteomes" id="UP000005868">
    <property type="component" value="Chromosome"/>
</dbReference>
<dbReference type="GO" id="GO:0004252">
    <property type="term" value="F:serine-type endopeptidase activity"/>
    <property type="evidence" value="ECO:0007669"/>
    <property type="project" value="UniProtKB-UniRule"/>
</dbReference>
<protein>
    <recommendedName>
        <fullName evidence="10 11">Lon protease</fullName>
        <ecNumber evidence="10 11">3.4.21.53</ecNumber>
    </recommendedName>
    <alternativeName>
        <fullName evidence="10">ATP-dependent protease La</fullName>
    </alternativeName>
</protein>
<reference evidence="20" key="1">
    <citation type="submission" date="2011-10" db="EMBL/GenBank/DDBJ databases">
        <title>The complete genome of chromosome of Thermovirga lienii DSM 17291.</title>
        <authorList>
            <consortium name="US DOE Joint Genome Institute (JGI-PGF)"/>
            <person name="Lucas S."/>
            <person name="Copeland A."/>
            <person name="Lapidus A."/>
            <person name="Glavina del Rio T."/>
            <person name="Dalin E."/>
            <person name="Tice H."/>
            <person name="Bruce D."/>
            <person name="Goodwin L."/>
            <person name="Pitluck S."/>
            <person name="Peters L."/>
            <person name="Mikhailova N."/>
            <person name="Saunders E."/>
            <person name="Kyrpides N."/>
            <person name="Mavromatis K."/>
            <person name="Ivanova N."/>
            <person name="Last F.I."/>
            <person name="Brettin T."/>
            <person name="Detter J.C."/>
            <person name="Han C."/>
            <person name="Larimer F."/>
            <person name="Land M."/>
            <person name="Hauser L."/>
            <person name="Markowitz V."/>
            <person name="Cheng J.-F."/>
            <person name="Hugenholtz P."/>
            <person name="Woyke T."/>
            <person name="Wu D."/>
            <person name="Spring S."/>
            <person name="Schroeder M."/>
            <person name="Brambilla E.-M."/>
            <person name="Klenk H.-P."/>
            <person name="Eisen J.A."/>
        </authorList>
    </citation>
    <scope>NUCLEOTIDE SEQUENCE [LARGE SCALE GENOMIC DNA]</scope>
    <source>
        <strain evidence="20">ATCC BAA-1197 / DSM 17291 / Cas60314</strain>
    </source>
</reference>
<dbReference type="Gene3D" id="1.10.8.60">
    <property type="match status" value="1"/>
</dbReference>
<keyword evidence="2 10" id="KW-0963">Cytoplasm</keyword>
<dbReference type="FunFam" id="1.20.5.5270:FF:000002">
    <property type="entry name" value="Lon protease homolog"/>
    <property type="match status" value="1"/>
</dbReference>
<evidence type="ECO:0000256" key="14">
    <source>
        <dbReference type="PROSITE-ProRule" id="PRU01122"/>
    </source>
</evidence>
<dbReference type="KEGG" id="tli:Tlie_1066"/>
<evidence type="ECO:0000259" key="18">
    <source>
        <dbReference type="PROSITE" id="PS51787"/>
    </source>
</evidence>
<organism evidence="19 20">
    <name type="scientific">Thermovirga lienii (strain ATCC BAA-1197 / DSM 17291 / Cas60314)</name>
    <dbReference type="NCBI Taxonomy" id="580340"/>
    <lineage>
        <taxon>Bacteria</taxon>
        <taxon>Thermotogati</taxon>
        <taxon>Synergistota</taxon>
        <taxon>Synergistia</taxon>
        <taxon>Synergistales</taxon>
        <taxon>Thermovirgaceae</taxon>
        <taxon>Thermovirga</taxon>
    </lineage>
</organism>
<evidence type="ECO:0000259" key="17">
    <source>
        <dbReference type="PROSITE" id="PS51786"/>
    </source>
</evidence>
<dbReference type="EC" id="3.4.21.53" evidence="10 11"/>
<evidence type="ECO:0000256" key="10">
    <source>
        <dbReference type="HAMAP-Rule" id="MF_01973"/>
    </source>
</evidence>
<feature type="active site" evidence="10 12">
    <location>
        <position position="702"/>
    </location>
</feature>
<dbReference type="Gene3D" id="3.40.50.300">
    <property type="entry name" value="P-loop containing nucleotide triphosphate hydrolases"/>
    <property type="match status" value="1"/>
</dbReference>
<dbReference type="PIRSF" id="PIRSF001174">
    <property type="entry name" value="Lon_proteas"/>
    <property type="match status" value="1"/>
</dbReference>
<comment type="subunit">
    <text evidence="10 11">Homohexamer. Organized in a ring with a central cavity.</text>
</comment>
<dbReference type="SUPFAM" id="SSF88697">
    <property type="entry name" value="PUA domain-like"/>
    <property type="match status" value="1"/>
</dbReference>
<dbReference type="NCBIfam" id="TIGR00763">
    <property type="entry name" value="lon"/>
    <property type="match status" value="1"/>
</dbReference>
<dbReference type="InterPro" id="IPR003593">
    <property type="entry name" value="AAA+_ATPase"/>
</dbReference>
<evidence type="ECO:0000256" key="15">
    <source>
        <dbReference type="RuleBase" id="RU000591"/>
    </source>
</evidence>
<proteinExistence type="evidence at transcript level"/>
<dbReference type="Gene3D" id="1.20.58.1480">
    <property type="match status" value="1"/>
</dbReference>
<dbReference type="InterPro" id="IPR003959">
    <property type="entry name" value="ATPase_AAA_core"/>
</dbReference>
<dbReference type="Gene3D" id="3.30.230.10">
    <property type="match status" value="1"/>
</dbReference>
<keyword evidence="16" id="KW-0175">Coiled coil</keyword>
<evidence type="ECO:0000256" key="11">
    <source>
        <dbReference type="PIRNR" id="PIRNR001174"/>
    </source>
</evidence>
<dbReference type="eggNOG" id="COG0466">
    <property type="taxonomic scope" value="Bacteria"/>
</dbReference>
<dbReference type="InterPro" id="IPR046336">
    <property type="entry name" value="Lon_prtase_N_sf"/>
</dbReference>
<evidence type="ECO:0000256" key="8">
    <source>
        <dbReference type="ARBA" id="ARBA00023016"/>
    </source>
</evidence>
<evidence type="ECO:0000256" key="1">
    <source>
        <dbReference type="ARBA" id="ARBA00004496"/>
    </source>
</evidence>
<dbReference type="GO" id="GO:0005524">
    <property type="term" value="F:ATP binding"/>
    <property type="evidence" value="ECO:0007669"/>
    <property type="project" value="UniProtKB-UniRule"/>
</dbReference>
<evidence type="ECO:0000313" key="20">
    <source>
        <dbReference type="Proteomes" id="UP000005868"/>
    </source>
</evidence>
<dbReference type="SUPFAM" id="SSF54211">
    <property type="entry name" value="Ribosomal protein S5 domain 2-like"/>
    <property type="match status" value="1"/>
</dbReference>
<sequence length="799" mass="90045">MTKDTVEKDQMNDLKEDTGAKDEKTVLPLLPVRDIVLFPGVVTPLFVGRARSKKALEWALNNGDRKICIVTQKDVNIEEPSLDDLYKVGVIANVLQMVRLPDGTVKVLVEGVKRIYVEELIDSDDFYMCSYKQIDELENQDDESLEPLKRSVLNQFERYVSLHPRIPPEILMTLSDVEDPSQLADLVASHLMVKIKERQDILESVDVKERLEKILKVLFQEIELLQLELSIQEKVKQQLEKSQKEYYLREQLRIIQNELGQEEYSEIEQLRKSILDAKMPPEAQEKALHELERMAKMPPLSAEATVVRTYIDWLINMPWEKRTRDTVDIRLAKKVLDEDHYGLDEAKERILEFLAVRKRASGRVKSQVLCFVGPPGVGKTSLGRSIAKATGRKFANMSLGGIRDEAEIRGHRRTYIGSLPGRIIQKIRQVGTKNPVILLDEIDKIGADFRGDPAAALLEVLDPEQNYAFTDHFLEVPFDLSNVMFITTANVVHTIPKPLLDRMEVIKLPGYVMEEKYQIAKRHLIPKVLKEHGLSEKELIILPTAIKRIISDYTKEAGVRELERQLAKIARKVTKRIVESEQSNKGASATEKIGVKNLRKYLGVPRNYDTGIPREPQVGAMVGLAWTQFGGDILIIEAVTMRGKGNIILTGNLGEVMQESARAALSYLKSHSDELNIKDVKWDEIDIHVHVPEGAIPKDGPSAGVALATVLYSVVSGKRIRNDVAITGETTLRGMVLPVGGIREKILAAKRYGIKEVLLPEGNKVDVEEMPQWAIKGLKITFIGEVSEAINRCVSDNGK</sequence>
<dbReference type="HAMAP" id="MF_01973">
    <property type="entry name" value="lon_bact"/>
    <property type="match status" value="1"/>
</dbReference>
<dbReference type="SMART" id="SM00464">
    <property type="entry name" value="LON"/>
    <property type="match status" value="1"/>
</dbReference>
<dbReference type="InterPro" id="IPR003111">
    <property type="entry name" value="Lon_prtase_N"/>
</dbReference>
<comment type="induction">
    <text evidence="10">By heat shock.</text>
</comment>
<dbReference type="Gene3D" id="1.20.5.5270">
    <property type="match status" value="1"/>
</dbReference>
<dbReference type="NCBIfam" id="NF008053">
    <property type="entry name" value="PRK10787.1"/>
    <property type="match status" value="1"/>
</dbReference>
<evidence type="ECO:0000256" key="12">
    <source>
        <dbReference type="PIRSR" id="PIRSR001174-1"/>
    </source>
</evidence>
<dbReference type="InterPro" id="IPR020568">
    <property type="entry name" value="Ribosomal_Su5_D2-typ_SF"/>
</dbReference>
<dbReference type="InterPro" id="IPR014721">
    <property type="entry name" value="Ribsml_uS5_D2-typ_fold_subgr"/>
</dbReference>
<reference evidence="19 20" key="2">
    <citation type="journal article" date="2012" name="Stand. Genomic Sci.">
        <title>Genome sequence of the moderately thermophilic, amino-acid-degrading and sulfur-reducing bacterium Thermovirga lienii type strain (Cas60314(T)).</title>
        <authorList>
            <person name="Goker M."/>
            <person name="Saunders E."/>
            <person name="Lapidus A."/>
            <person name="Nolan M."/>
            <person name="Lucas S."/>
            <person name="Hammon N."/>
            <person name="Deshpande S."/>
            <person name="Cheng J.F."/>
            <person name="Han C."/>
            <person name="Tapia R."/>
            <person name="Goodwin L.A."/>
            <person name="Pitluck S."/>
            <person name="Liolios K."/>
            <person name="Mavromatis K."/>
            <person name="Pagani I."/>
            <person name="Ivanova N."/>
            <person name="Mikhailova N."/>
            <person name="Pati A."/>
            <person name="Chen A."/>
            <person name="Palaniappan K."/>
            <person name="Land M."/>
            <person name="Chang Y.J."/>
            <person name="Jeffries C.D."/>
            <person name="Brambilla E.M."/>
            <person name="Rohde M."/>
            <person name="Spring S."/>
            <person name="Detter J.C."/>
            <person name="Woyke T."/>
            <person name="Bristow J."/>
            <person name="Eisen J.A."/>
            <person name="Markowitz V."/>
            <person name="Hugenholtz P."/>
            <person name="Kyrpides N.C."/>
            <person name="Klenk H.P."/>
        </authorList>
    </citation>
    <scope>NUCLEOTIDE SEQUENCE [LARGE SCALE GENOMIC DNA]</scope>
    <source>
        <strain evidence="20">ATCC BAA-1197 / DSM 17291 / Cas60314</strain>
    </source>
</reference>
<feature type="binding site" evidence="10 13">
    <location>
        <begin position="373"/>
        <end position="380"/>
    </location>
    <ligand>
        <name>ATP</name>
        <dbReference type="ChEBI" id="CHEBI:30616"/>
    </ligand>
</feature>
<evidence type="ECO:0000256" key="16">
    <source>
        <dbReference type="SAM" id="Coils"/>
    </source>
</evidence>
<dbReference type="InterPro" id="IPR008268">
    <property type="entry name" value="Peptidase_S16_AS"/>
</dbReference>
<dbReference type="HOGENOM" id="CLU_004109_4_3_0"/>
<evidence type="ECO:0000256" key="4">
    <source>
        <dbReference type="ARBA" id="ARBA00022741"/>
    </source>
</evidence>
<keyword evidence="20" id="KW-1185">Reference proteome</keyword>
<feature type="domain" description="Lon N-terminal" evidence="18">
    <location>
        <begin position="27"/>
        <end position="222"/>
    </location>
</feature>
<dbReference type="CDD" id="cd19500">
    <property type="entry name" value="RecA-like_Lon"/>
    <property type="match status" value="1"/>
</dbReference>
<dbReference type="Pfam" id="PF05362">
    <property type="entry name" value="Lon_C"/>
    <property type="match status" value="1"/>
</dbReference>
<evidence type="ECO:0000256" key="7">
    <source>
        <dbReference type="ARBA" id="ARBA00022840"/>
    </source>
</evidence>
<feature type="coiled-coil region" evidence="16">
    <location>
        <begin position="208"/>
        <end position="242"/>
    </location>
</feature>
<evidence type="ECO:0000256" key="9">
    <source>
        <dbReference type="ARBA" id="ARBA00050665"/>
    </source>
</evidence>
<dbReference type="PRINTS" id="PR00830">
    <property type="entry name" value="ENDOLAPTASE"/>
</dbReference>
<feature type="domain" description="Lon proteolytic" evidence="17">
    <location>
        <begin position="615"/>
        <end position="796"/>
    </location>
</feature>
<feature type="active site" evidence="10 12">
    <location>
        <position position="745"/>
    </location>
</feature>
<dbReference type="InterPro" id="IPR054594">
    <property type="entry name" value="Lon_lid"/>
</dbReference>
<dbReference type="GO" id="GO:0005737">
    <property type="term" value="C:cytoplasm"/>
    <property type="evidence" value="ECO:0007669"/>
    <property type="project" value="UniProtKB-SubCell"/>
</dbReference>
<dbReference type="Pfam" id="PF02190">
    <property type="entry name" value="LON_substr_bdg"/>
    <property type="match status" value="1"/>
</dbReference>
<comment type="similarity">
    <text evidence="10 11 14 15">Belongs to the peptidase S16 family.</text>
</comment>
<dbReference type="GO" id="GO:0004176">
    <property type="term" value="F:ATP-dependent peptidase activity"/>
    <property type="evidence" value="ECO:0007669"/>
    <property type="project" value="UniProtKB-UniRule"/>
</dbReference>
<accession>G7VA99</accession>
<dbReference type="PANTHER" id="PTHR10046">
    <property type="entry name" value="ATP DEPENDENT LON PROTEASE FAMILY MEMBER"/>
    <property type="match status" value="1"/>
</dbReference>
<dbReference type="InterPro" id="IPR008269">
    <property type="entry name" value="Lon_proteolytic"/>
</dbReference>
<comment type="function">
    <text evidence="10">ATP-dependent serine protease that mediates the selective degradation of mutant and abnormal proteins as well as certain short-lived regulatory proteins. Required for cellular homeostasis and for survival from DNA damage and developmental changes induced by stress. Degrades polypeptides processively to yield small peptide fragments that are 5 to 10 amino acids long. Binds to DNA in a double-stranded, site-specific manner.</text>
</comment>
<gene>
    <name evidence="10" type="primary">lon</name>
    <name evidence="19" type="ordered locus">Tlie_1066</name>
</gene>
<evidence type="ECO:0000256" key="5">
    <source>
        <dbReference type="ARBA" id="ARBA00022801"/>
    </source>
</evidence>
<dbReference type="Pfam" id="PF22667">
    <property type="entry name" value="Lon_lid"/>
    <property type="match status" value="1"/>
</dbReference>
<evidence type="ECO:0000256" key="3">
    <source>
        <dbReference type="ARBA" id="ARBA00022670"/>
    </source>
</evidence>
<dbReference type="InterPro" id="IPR004815">
    <property type="entry name" value="Lon_bac/euk-typ"/>
</dbReference>
<dbReference type="InterPro" id="IPR027065">
    <property type="entry name" value="Lon_Prtase"/>
</dbReference>
<dbReference type="PROSITE" id="PS51787">
    <property type="entry name" value="LON_N"/>
    <property type="match status" value="1"/>
</dbReference>
<dbReference type="InterPro" id="IPR027417">
    <property type="entry name" value="P-loop_NTPase"/>
</dbReference>
<name>G7VA99_THELD</name>
<keyword evidence="3 10" id="KW-0645">Protease</keyword>
<keyword evidence="6 10" id="KW-0720">Serine protease</keyword>
<dbReference type="Gene3D" id="2.30.130.40">
    <property type="entry name" value="LON domain-like"/>
    <property type="match status" value="1"/>
</dbReference>
<dbReference type="GO" id="GO:0034605">
    <property type="term" value="P:cellular response to heat"/>
    <property type="evidence" value="ECO:0007669"/>
    <property type="project" value="UniProtKB-UniRule"/>
</dbReference>
<keyword evidence="4 10" id="KW-0547">Nucleotide-binding</keyword>
<keyword evidence="5 10" id="KW-0378">Hydrolase</keyword>
<dbReference type="PROSITE" id="PS51786">
    <property type="entry name" value="LON_PROTEOLYTIC"/>
    <property type="match status" value="1"/>
</dbReference>
<dbReference type="EMBL" id="CP003096">
    <property type="protein sequence ID" value="AER66799.1"/>
    <property type="molecule type" value="Genomic_DNA"/>
</dbReference>
<evidence type="ECO:0000256" key="6">
    <source>
        <dbReference type="ARBA" id="ARBA00022825"/>
    </source>
</evidence>
<dbReference type="GO" id="GO:0043565">
    <property type="term" value="F:sequence-specific DNA binding"/>
    <property type="evidence" value="ECO:0007669"/>
    <property type="project" value="UniProtKB-UniRule"/>
</dbReference>
<keyword evidence="7 10" id="KW-0067">ATP-binding</keyword>
<comment type="catalytic activity">
    <reaction evidence="9 10 11 14">
        <text>Hydrolysis of proteins in presence of ATP.</text>
        <dbReference type="EC" id="3.4.21.53"/>
    </reaction>
</comment>
<dbReference type="Pfam" id="PF00004">
    <property type="entry name" value="AAA"/>
    <property type="match status" value="1"/>
</dbReference>
<dbReference type="PROSITE" id="PS01046">
    <property type="entry name" value="LON_SER"/>
    <property type="match status" value="1"/>
</dbReference>
<comment type="subcellular location">
    <subcellularLocation>
        <location evidence="1 10 11">Cytoplasm</location>
    </subcellularLocation>
</comment>
<dbReference type="GO" id="GO:0006515">
    <property type="term" value="P:protein quality control for misfolded or incompletely synthesized proteins"/>
    <property type="evidence" value="ECO:0007669"/>
    <property type="project" value="UniProtKB-UniRule"/>
</dbReference>
<dbReference type="InterPro" id="IPR027543">
    <property type="entry name" value="Lon_bac"/>
</dbReference>
<dbReference type="InterPro" id="IPR015947">
    <property type="entry name" value="PUA-like_sf"/>
</dbReference>
<dbReference type="GO" id="GO:0016887">
    <property type="term" value="F:ATP hydrolysis activity"/>
    <property type="evidence" value="ECO:0007669"/>
    <property type="project" value="UniProtKB-UniRule"/>
</dbReference>
<evidence type="ECO:0000256" key="13">
    <source>
        <dbReference type="PIRSR" id="PIRSR001174-2"/>
    </source>
</evidence>
<dbReference type="SMART" id="SM00382">
    <property type="entry name" value="AAA"/>
    <property type="match status" value="1"/>
</dbReference>